<dbReference type="EMBL" id="KM406416">
    <property type="protein sequence ID" value="AIW55080.1"/>
    <property type="molecule type" value="Genomic_DNA"/>
</dbReference>
<gene>
    <name evidence="3" type="ORF">B7017_p0027</name>
</gene>
<feature type="compositionally biased region" description="Basic and acidic residues" evidence="2">
    <location>
        <begin position="172"/>
        <end position="183"/>
    </location>
</feature>
<feature type="compositionally biased region" description="Polar residues" evidence="2">
    <location>
        <begin position="160"/>
        <end position="171"/>
    </location>
</feature>
<keyword evidence="1" id="KW-0175">Coiled coil</keyword>
<name>A0A0A0UYS5_BIFBR</name>
<feature type="compositionally biased region" description="Polar residues" evidence="2">
    <location>
        <begin position="114"/>
        <end position="125"/>
    </location>
</feature>
<accession>A0A0A0UYS5</accession>
<keyword evidence="3" id="KW-0614">Plasmid</keyword>
<feature type="coiled-coil region" evidence="1">
    <location>
        <begin position="314"/>
        <end position="341"/>
    </location>
</feature>
<evidence type="ECO:0000256" key="1">
    <source>
        <dbReference type="SAM" id="Coils"/>
    </source>
</evidence>
<feature type="compositionally biased region" description="Basic residues" evidence="2">
    <location>
        <begin position="216"/>
        <end position="230"/>
    </location>
</feature>
<evidence type="ECO:0000256" key="2">
    <source>
        <dbReference type="SAM" id="MobiDB-lite"/>
    </source>
</evidence>
<dbReference type="RefSeq" id="WP_241487327.1">
    <property type="nucleotide sequence ID" value="NZ_KM406416.1"/>
</dbReference>
<sequence>MRIRSIKPEFWRSRDIAKLDWDTRLVFIGLWSYVDDNGVGKDIDYDIIGDLFASDLIKDPRETVARVSRALASLSEAGLIYRYEVDNTPYLEIATWSRHQRIDKPGKPRYPSHKMSNPNDSNGSDLDSRDCRESVARLPRDFHARNRGTEEQRNRGTEDIYSSLSPQNPESVKTEKSADKSASELENENDVFDVVTIDNVVEDSTPNEDKTSTASSKKRKVPKKEKKPSRKTGTTLTPDWKPSPDMLRWVARNGIKVMRETELFVAYYTQEHPDYRCSDWDATYKRWVEKDILSIQNGRDPNNVALNPEKLRPVSKMQANYEEYERRIREAHAQRLEHEAKYGKPEIPLEAEL</sequence>
<proteinExistence type="predicted"/>
<feature type="compositionally biased region" description="Basic and acidic residues" evidence="2">
    <location>
        <begin position="126"/>
        <end position="158"/>
    </location>
</feature>
<reference evidence="3" key="1">
    <citation type="journal article" date="2015" name="Appl. Environ. Microbiol.">
        <title>Discovery of a conjugative megaplasmid in Bifidobacterium breve.</title>
        <authorList>
            <person name="Bottacini F."/>
            <person name="O'Connell Motherway M."/>
            <person name="Casey E."/>
            <person name="McDonnell B."/>
            <person name="Mahony J."/>
            <person name="Ventura M."/>
            <person name="van Sinderen D."/>
        </authorList>
    </citation>
    <scope>NUCLEOTIDE SEQUENCE</scope>
    <source>
        <strain evidence="3">JCM 7017</strain>
        <plasmid evidence="3">megaplasmid pMP7017</plasmid>
    </source>
</reference>
<geneLocation type="plasmid" evidence="3">
    <name>megaplasmid pMP7017</name>
</geneLocation>
<feature type="region of interest" description="Disordered" evidence="2">
    <location>
        <begin position="102"/>
        <end position="242"/>
    </location>
</feature>
<organism evidence="3">
    <name type="scientific">Bifidobacterium breve</name>
    <dbReference type="NCBI Taxonomy" id="1685"/>
    <lineage>
        <taxon>Bacteria</taxon>
        <taxon>Bacillati</taxon>
        <taxon>Actinomycetota</taxon>
        <taxon>Actinomycetes</taxon>
        <taxon>Bifidobacteriales</taxon>
        <taxon>Bifidobacteriaceae</taxon>
        <taxon>Bifidobacterium</taxon>
    </lineage>
</organism>
<protein>
    <submittedName>
        <fullName evidence="3">Gp60</fullName>
    </submittedName>
</protein>
<dbReference type="AlphaFoldDB" id="A0A0A0UYS5"/>
<evidence type="ECO:0000313" key="3">
    <source>
        <dbReference type="EMBL" id="AIW55080.1"/>
    </source>
</evidence>